<dbReference type="Gene3D" id="1.10.720.10">
    <property type="match status" value="1"/>
</dbReference>
<dbReference type="Gene3D" id="2.40.290.10">
    <property type="match status" value="1"/>
</dbReference>
<gene>
    <name evidence="5" type="ORF">F0A17_10695</name>
</gene>
<feature type="domain" description="Ku" evidence="3">
    <location>
        <begin position="48"/>
        <end position="176"/>
    </location>
</feature>
<feature type="domain" description="Rho termination factor-like N-terminal" evidence="4">
    <location>
        <begin position="315"/>
        <end position="352"/>
    </location>
</feature>
<comment type="caution">
    <text evidence="5">The sequence shown here is derived from an EMBL/GenBank/DDBJ whole genome shotgun (WGS) entry which is preliminary data.</text>
</comment>
<protein>
    <submittedName>
        <fullName evidence="5">Ku protein</fullName>
    </submittedName>
</protein>
<dbReference type="InterPro" id="IPR016194">
    <property type="entry name" value="SPOC-like_C_dom_sf"/>
</dbReference>
<feature type="region of interest" description="Disordered" evidence="2">
    <location>
        <begin position="257"/>
        <end position="339"/>
    </location>
</feature>
<dbReference type="InterPro" id="IPR036269">
    <property type="entry name" value="Rho_N_sf"/>
</dbReference>
<dbReference type="Proteomes" id="UP000486760">
    <property type="component" value="Unassembled WGS sequence"/>
</dbReference>
<dbReference type="NCBIfam" id="TIGR02772">
    <property type="entry name" value="Ku_bact"/>
    <property type="match status" value="1"/>
</dbReference>
<dbReference type="GO" id="GO:0006303">
    <property type="term" value="P:double-strand break repair via nonhomologous end joining"/>
    <property type="evidence" value="ECO:0007669"/>
    <property type="project" value="InterPro"/>
</dbReference>
<keyword evidence="1" id="KW-0238">DNA-binding</keyword>
<feature type="compositionally biased region" description="Basic and acidic residues" evidence="2">
    <location>
        <begin position="261"/>
        <end position="289"/>
    </location>
</feature>
<evidence type="ECO:0000259" key="4">
    <source>
        <dbReference type="SMART" id="SM00959"/>
    </source>
</evidence>
<proteinExistence type="predicted"/>
<evidence type="ECO:0000256" key="1">
    <source>
        <dbReference type="ARBA" id="ARBA00023125"/>
    </source>
</evidence>
<dbReference type="GO" id="GO:0006353">
    <property type="term" value="P:DNA-templated transcription termination"/>
    <property type="evidence" value="ECO:0007669"/>
    <property type="project" value="InterPro"/>
</dbReference>
<dbReference type="Pfam" id="PF02735">
    <property type="entry name" value="Ku"/>
    <property type="match status" value="1"/>
</dbReference>
<evidence type="ECO:0000313" key="5">
    <source>
        <dbReference type="EMBL" id="KAA0012229.1"/>
    </source>
</evidence>
<dbReference type="SUPFAM" id="SSF68912">
    <property type="entry name" value="Rho N-terminal domain-like"/>
    <property type="match status" value="1"/>
</dbReference>
<dbReference type="PANTHER" id="PTHR41251">
    <property type="entry name" value="NON-HOMOLOGOUS END JOINING PROTEIN KU"/>
    <property type="match status" value="1"/>
</dbReference>
<accession>A0A7V7G0U9</accession>
<name>A0A7V7G0U9_9GAMM</name>
<dbReference type="SMART" id="SM00559">
    <property type="entry name" value="Ku78"/>
    <property type="match status" value="1"/>
</dbReference>
<dbReference type="Pfam" id="PF07498">
    <property type="entry name" value="Rho_N"/>
    <property type="match status" value="1"/>
</dbReference>
<dbReference type="EMBL" id="VTPY01000004">
    <property type="protein sequence ID" value="KAA0012229.1"/>
    <property type="molecule type" value="Genomic_DNA"/>
</dbReference>
<dbReference type="InterPro" id="IPR009187">
    <property type="entry name" value="Prok_Ku"/>
</dbReference>
<dbReference type="SMART" id="SM00959">
    <property type="entry name" value="Rho_N"/>
    <property type="match status" value="1"/>
</dbReference>
<evidence type="ECO:0000313" key="6">
    <source>
        <dbReference type="Proteomes" id="UP000486760"/>
    </source>
</evidence>
<dbReference type="InterPro" id="IPR006164">
    <property type="entry name" value="DNA_bd_Ku70/Ku80"/>
</dbReference>
<dbReference type="GO" id="GO:0003690">
    <property type="term" value="F:double-stranded DNA binding"/>
    <property type="evidence" value="ECO:0007669"/>
    <property type="project" value="TreeGrafter"/>
</dbReference>
<reference evidence="5 6" key="1">
    <citation type="submission" date="2019-08" db="EMBL/GenBank/DDBJ databases">
        <title>Bioinformatics analysis of the strain L3 and L5.</title>
        <authorList>
            <person name="Li X."/>
        </authorList>
    </citation>
    <scope>NUCLEOTIDE SEQUENCE [LARGE SCALE GENOMIC DNA]</scope>
    <source>
        <strain evidence="5 6">L5</strain>
    </source>
</reference>
<dbReference type="PANTHER" id="PTHR41251:SF1">
    <property type="entry name" value="NON-HOMOLOGOUS END JOINING PROTEIN KU"/>
    <property type="match status" value="1"/>
</dbReference>
<organism evidence="5 6">
    <name type="scientific">Billgrantia pellis</name>
    <dbReference type="NCBI Taxonomy" id="2606936"/>
    <lineage>
        <taxon>Bacteria</taxon>
        <taxon>Pseudomonadati</taxon>
        <taxon>Pseudomonadota</taxon>
        <taxon>Gammaproteobacteria</taxon>
        <taxon>Oceanospirillales</taxon>
        <taxon>Halomonadaceae</taxon>
        <taxon>Billgrantia</taxon>
    </lineage>
</organism>
<evidence type="ECO:0000256" key="2">
    <source>
        <dbReference type="SAM" id="MobiDB-lite"/>
    </source>
</evidence>
<keyword evidence="6" id="KW-1185">Reference proteome</keyword>
<dbReference type="AlphaFoldDB" id="A0A7V7G0U9"/>
<sequence length="352" mass="39466">MWSGTITFGLVSLPVNLYPANRAKPVSMRMIDRDGTPLARRYFCEQEGRTLDYDELIRGYEVEKNEFIVVEDRELESLAPGKSQEIDLKRFVGLDEIDPMYFERAYFMTPDKGVTKAYRLLASSMEASERAGIATFVMRGKEYLVAIIAEKGILRAETLRFAEEIRSPEAIDLPEEHAPDPRSVKAMEKAIAALSHETLEREALQDLQSQRIVERAEEKLAKGKDVVALEEVSSEPDVEPEQGGEVIDLMQVLKQSLAEGRPPEPESRNVKASRKSADRRDSPGTDSKAKAKRSTGKKASGDGKASPRRKRRPAELERLSRDELYERAQKLDVPGRSRMSKAELVEAIANAG</sequence>
<feature type="compositionally biased region" description="Basic and acidic residues" evidence="2">
    <location>
        <begin position="313"/>
        <end position="339"/>
    </location>
</feature>
<dbReference type="SUPFAM" id="SSF100939">
    <property type="entry name" value="SPOC domain-like"/>
    <property type="match status" value="1"/>
</dbReference>
<dbReference type="InterPro" id="IPR011112">
    <property type="entry name" value="Rho-like_N"/>
</dbReference>
<evidence type="ECO:0000259" key="3">
    <source>
        <dbReference type="SMART" id="SM00559"/>
    </source>
</evidence>
<dbReference type="PIRSF" id="PIRSF006493">
    <property type="entry name" value="Prok_Ku"/>
    <property type="match status" value="1"/>
</dbReference>